<protein>
    <submittedName>
        <fullName evidence="1">Tyrosine-type recombinase/integrase</fullName>
    </submittedName>
</protein>
<gene>
    <name evidence="1" type="ORF">NKI81_20940</name>
</gene>
<proteinExistence type="predicted"/>
<reference evidence="1 2" key="1">
    <citation type="journal article" date="2024" name="Proc. Natl. Acad. Sci. U.S.A.">
        <title>The evolutionary genomics of adaptation to stress in wild rhizobium bacteria.</title>
        <authorList>
            <person name="Kehlet-Delgado H."/>
            <person name="Montoya A.P."/>
            <person name="Jensen K.T."/>
            <person name="Wendlandt C.E."/>
            <person name="Dexheimer C."/>
            <person name="Roberts M."/>
            <person name="Torres Martinez L."/>
            <person name="Friesen M.L."/>
            <person name="Griffitts J.S."/>
            <person name="Porter S.S."/>
        </authorList>
    </citation>
    <scope>NUCLEOTIDE SEQUENCE [LARGE SCALE GENOMIC DNA]</scope>
    <source>
        <strain evidence="1 2">M0468</strain>
    </source>
</reference>
<dbReference type="EMBL" id="JAMYRI010000012">
    <property type="protein sequence ID" value="MER9286398.1"/>
    <property type="molecule type" value="Genomic_DNA"/>
</dbReference>
<sequence>MAVSIPSQHKRAAAFINALKPTAARQEIPDSAQAGLYLVMQPQPSGSLSWAVRTKIDGKPAKITLGRYDEQGTTEDRSGNVVISATQVLNTTQARALAERIIADAKRGHDPRQEKTGNKFSVDHWLDEFVKTARTAGFKGRPVKASTADEYERIIATNIKPNLKHVTDIRAIDYRDIEKLIAKLQAGAQRNAFAVLSAFFRWKAVARVIGRNIIELAEAPTKPQSRERVLSHDEIKTVWNAATKCGYPFGPMVQLLLLTGQRRDEIANLKWSEISDATDAITLEGSRTKNGRAHIVPLAPLAKTIIEGLPAITDADGELSAYVFTTTGKTPFSGFSNGKIALDKHCGEPALTNWHLHDLRRTCATELAKLGIKQEVTEAILNHKTGKVSGVAGIYNRYEYQDEKAEALKQWATRIASITANNVTILPKRA</sequence>
<evidence type="ECO:0000313" key="1">
    <source>
        <dbReference type="EMBL" id="MER9286398.1"/>
    </source>
</evidence>
<evidence type="ECO:0000313" key="2">
    <source>
        <dbReference type="Proteomes" id="UP001480082"/>
    </source>
</evidence>
<organism evidence="1 2">
    <name type="scientific">Mesorhizobium australicum</name>
    <dbReference type="NCBI Taxonomy" id="536018"/>
    <lineage>
        <taxon>Bacteria</taxon>
        <taxon>Pseudomonadati</taxon>
        <taxon>Pseudomonadota</taxon>
        <taxon>Alphaproteobacteria</taxon>
        <taxon>Hyphomicrobiales</taxon>
        <taxon>Phyllobacteriaceae</taxon>
        <taxon>Mesorhizobium</taxon>
    </lineage>
</organism>
<keyword evidence="2" id="KW-1185">Reference proteome</keyword>
<accession>A0ACC6T3A5</accession>
<comment type="caution">
    <text evidence="1">The sequence shown here is derived from an EMBL/GenBank/DDBJ whole genome shotgun (WGS) entry which is preliminary data.</text>
</comment>
<dbReference type="Proteomes" id="UP001480082">
    <property type="component" value="Unassembled WGS sequence"/>
</dbReference>
<name>A0ACC6T3A5_9HYPH</name>